<reference evidence="1 2" key="1">
    <citation type="submission" date="2018-07" db="EMBL/GenBank/DDBJ databases">
        <title>Modular assembly of carbohydrate-degrading microbial communities in the ocean.</title>
        <authorList>
            <person name="Enke T.N."/>
            <person name="Datta M.S."/>
            <person name="Schwartzman J.A."/>
            <person name="Cermak N."/>
            <person name="Schmitz D.A."/>
            <person name="Barrere J."/>
            <person name="Cordero O.X."/>
        </authorList>
    </citation>
    <scope>NUCLEOTIDE SEQUENCE [LARGE SCALE GENOMIC DNA]</scope>
    <source>
        <strain evidence="1 2">C3M10</strain>
    </source>
</reference>
<gene>
    <name evidence="1" type="ORF">DS909_17720</name>
</gene>
<accession>A0A366WP12</accession>
<proteinExistence type="predicted"/>
<comment type="caution">
    <text evidence="1">The sequence shown here is derived from an EMBL/GenBank/DDBJ whole genome shotgun (WGS) entry which is preliminary data.</text>
</comment>
<organism evidence="1 2">
    <name type="scientific">Phaeobacter gallaeciensis</name>
    <dbReference type="NCBI Taxonomy" id="60890"/>
    <lineage>
        <taxon>Bacteria</taxon>
        <taxon>Pseudomonadati</taxon>
        <taxon>Pseudomonadota</taxon>
        <taxon>Alphaproteobacteria</taxon>
        <taxon>Rhodobacterales</taxon>
        <taxon>Roseobacteraceae</taxon>
        <taxon>Phaeobacter</taxon>
    </lineage>
</organism>
<protein>
    <submittedName>
        <fullName evidence="1">Uncharacterized protein</fullName>
    </submittedName>
</protein>
<dbReference type="Proteomes" id="UP000252706">
    <property type="component" value="Unassembled WGS sequence"/>
</dbReference>
<evidence type="ECO:0000313" key="1">
    <source>
        <dbReference type="EMBL" id="RBW51765.1"/>
    </source>
</evidence>
<name>A0A366WP12_9RHOB</name>
<dbReference type="AlphaFoldDB" id="A0A366WP12"/>
<evidence type="ECO:0000313" key="2">
    <source>
        <dbReference type="Proteomes" id="UP000252706"/>
    </source>
</evidence>
<sequence>MLRGEEIRTVYEALGMSREEFATVLGYGGNSNTLHKQIIKIENESTDKKSGKLRIMNASATLPLRSLMAEHGLLGEKIESV</sequence>
<dbReference type="EMBL" id="QOCE01000043">
    <property type="protein sequence ID" value="RBW51765.1"/>
    <property type="molecule type" value="Genomic_DNA"/>
</dbReference>